<dbReference type="Proteomes" id="UP001174909">
    <property type="component" value="Unassembled WGS sequence"/>
</dbReference>
<accession>A0AA35SCI6</accession>
<dbReference type="EMBL" id="CASHTH010002197">
    <property type="protein sequence ID" value="CAI8026061.1"/>
    <property type="molecule type" value="Genomic_DNA"/>
</dbReference>
<dbReference type="SUPFAM" id="SSF53335">
    <property type="entry name" value="S-adenosyl-L-methionine-dependent methyltransferases"/>
    <property type="match status" value="1"/>
</dbReference>
<protein>
    <submittedName>
        <fullName evidence="4">Modification methylase RsrI</fullName>
    </submittedName>
</protein>
<keyword evidence="5" id="KW-1185">Reference proteome</keyword>
<name>A0AA35SCI6_GEOBA</name>
<dbReference type="GO" id="GO:0032259">
    <property type="term" value="P:methylation"/>
    <property type="evidence" value="ECO:0007669"/>
    <property type="project" value="UniProtKB-KW"/>
</dbReference>
<organism evidence="4 5">
    <name type="scientific">Geodia barretti</name>
    <name type="common">Barrett's horny sponge</name>
    <dbReference type="NCBI Taxonomy" id="519541"/>
    <lineage>
        <taxon>Eukaryota</taxon>
        <taxon>Metazoa</taxon>
        <taxon>Porifera</taxon>
        <taxon>Demospongiae</taxon>
        <taxon>Heteroscleromorpha</taxon>
        <taxon>Tetractinellida</taxon>
        <taxon>Astrophorina</taxon>
        <taxon>Geodiidae</taxon>
        <taxon>Geodia</taxon>
    </lineage>
</organism>
<keyword evidence="1 4" id="KW-0489">Methyltransferase</keyword>
<dbReference type="Gene3D" id="3.40.50.150">
    <property type="entry name" value="Vaccinia Virus protein VP39"/>
    <property type="match status" value="2"/>
</dbReference>
<dbReference type="InterPro" id="IPR029063">
    <property type="entry name" value="SAM-dependent_MTases_sf"/>
</dbReference>
<keyword evidence="2" id="KW-0808">Transferase</keyword>
<proteinExistence type="predicted"/>
<feature type="domain" description="DNA methylase N-4/N-6" evidence="3">
    <location>
        <begin position="12"/>
        <end position="121"/>
    </location>
</feature>
<comment type="caution">
    <text evidence="4">The sequence shown here is derived from an EMBL/GenBank/DDBJ whole genome shotgun (WGS) entry which is preliminary data.</text>
</comment>
<evidence type="ECO:0000256" key="2">
    <source>
        <dbReference type="ARBA" id="ARBA00022679"/>
    </source>
</evidence>
<evidence type="ECO:0000313" key="4">
    <source>
        <dbReference type="EMBL" id="CAI8026061.1"/>
    </source>
</evidence>
<dbReference type="AlphaFoldDB" id="A0AA35SCI6"/>
<dbReference type="Pfam" id="PF01555">
    <property type="entry name" value="N6_N4_Mtase"/>
    <property type="match status" value="2"/>
</dbReference>
<sequence>MSCGPCPTASFQLIYTSTAFTHGKAQSRTRIRVSRDDAGDRTGFQGHRYKTHVVGSSKYDDAFDDYLAFLRPRLQEGYRVLSDQGSFFFHIDYREVHYCKVMLDEIFGRDSFINEIIWAYDYGARSKTPRQPEKTGYATQKPLAVIRRIVRVHSNPGDRLLDFFAGSGTIGEAASLEDRNYTLIDNNPEAIDVMRQRLGDSSTDLTQYAKSNGDTP</sequence>
<feature type="domain" description="DNA methylase N-4/N-6" evidence="3">
    <location>
        <begin position="133"/>
        <end position="193"/>
    </location>
</feature>
<dbReference type="InterPro" id="IPR002941">
    <property type="entry name" value="DNA_methylase_N4/N6"/>
</dbReference>
<evidence type="ECO:0000256" key="1">
    <source>
        <dbReference type="ARBA" id="ARBA00022603"/>
    </source>
</evidence>
<dbReference type="InterPro" id="IPR001091">
    <property type="entry name" value="RM_Methyltransferase"/>
</dbReference>
<evidence type="ECO:0000313" key="5">
    <source>
        <dbReference type="Proteomes" id="UP001174909"/>
    </source>
</evidence>
<dbReference type="GO" id="GO:0008170">
    <property type="term" value="F:N-methyltransferase activity"/>
    <property type="evidence" value="ECO:0007669"/>
    <property type="project" value="InterPro"/>
</dbReference>
<gene>
    <name evidence="4" type="ORF">GBAR_LOCUS15028</name>
</gene>
<evidence type="ECO:0000259" key="3">
    <source>
        <dbReference type="Pfam" id="PF01555"/>
    </source>
</evidence>
<reference evidence="4" key="1">
    <citation type="submission" date="2023-03" db="EMBL/GenBank/DDBJ databases">
        <authorList>
            <person name="Steffen K."/>
            <person name="Cardenas P."/>
        </authorList>
    </citation>
    <scope>NUCLEOTIDE SEQUENCE</scope>
</reference>
<dbReference type="PRINTS" id="PR00508">
    <property type="entry name" value="S21N4MTFRASE"/>
</dbReference>
<dbReference type="GO" id="GO:0003677">
    <property type="term" value="F:DNA binding"/>
    <property type="evidence" value="ECO:0007669"/>
    <property type="project" value="InterPro"/>
</dbReference>